<dbReference type="InterPro" id="IPR003660">
    <property type="entry name" value="HAMP_dom"/>
</dbReference>
<dbReference type="InterPro" id="IPR013767">
    <property type="entry name" value="PAS_fold"/>
</dbReference>
<dbReference type="OrthoDB" id="9796330at2"/>
<dbReference type="SMART" id="SM00388">
    <property type="entry name" value="HisKA"/>
    <property type="match status" value="1"/>
</dbReference>
<dbReference type="FunFam" id="1.10.287.130:FF:000001">
    <property type="entry name" value="Two-component sensor histidine kinase"/>
    <property type="match status" value="1"/>
</dbReference>
<gene>
    <name evidence="12" type="ORF">U472_02030</name>
</gene>
<comment type="catalytic activity">
    <reaction evidence="1">
        <text>ATP + protein L-histidine = ADP + protein N-phospho-L-histidine.</text>
        <dbReference type="EC" id="2.7.13.3"/>
    </reaction>
</comment>
<dbReference type="InterPro" id="IPR003661">
    <property type="entry name" value="HisK_dim/P_dom"/>
</dbReference>
<dbReference type="InterPro" id="IPR000014">
    <property type="entry name" value="PAS"/>
</dbReference>
<dbReference type="GO" id="GO:0016020">
    <property type="term" value="C:membrane"/>
    <property type="evidence" value="ECO:0007669"/>
    <property type="project" value="UniProtKB-SubCell"/>
</dbReference>
<keyword evidence="7" id="KW-0902">Two-component regulatory system</keyword>
<dbReference type="Proteomes" id="UP000093514">
    <property type="component" value="Unassembled WGS sequence"/>
</dbReference>
<dbReference type="PANTHER" id="PTHR42878:SF3">
    <property type="entry name" value="HISTIDINE PROTEIN KINASE SAES"/>
    <property type="match status" value="1"/>
</dbReference>
<dbReference type="SUPFAM" id="SSF55874">
    <property type="entry name" value="ATPase domain of HSP90 chaperone/DNA topoisomerase II/histidine kinase"/>
    <property type="match status" value="1"/>
</dbReference>
<dbReference type="Pfam" id="PF02518">
    <property type="entry name" value="HATPase_c"/>
    <property type="match status" value="1"/>
</dbReference>
<sequence>MFNNLFSKIMGSYLLIPVLILLSLLIILPNYLEDYFFKAKEIELLRKGEMAVRLIKQGDYNHYNKVDNFLGSLEKLLDTSLIVIDQEGEIINQGMQMRGMMRRPGMNRMHGPMMHNRMHPNLSKDMSKRIMNFQEELEKVLSGKRTSFRGEIEMLKQPIIGVGIPLYTSNKRMALFLISPLSGLQETVIKVRNLTLRVTLIAVLLALILGYFISKGITRPILEMKRQAQKMARGDYQVQIDNLPKDEIGELGKSFNYLSNKLEANIEELSREKQRMHEMLTSMAEGVLGVGSDKKILLANPRFKEIFEMNEEIIGKSFIGFVNQKLMGLIDEVLITEQELKEEFSWDDKIIVAHAAPIRERNSKLWGIIILVRDVTEVRKLDEMRRLFVANVSHELKTPLTAIRGYLEAILDGIVDEVQLQSEYLTRVLSETNRMTRLVQEILNLARLQSGQIEFNLEKFKLLDLVNKVVRNLERKLEDRNVSVEGNPELIIKSDQDKLEEVLVNLLSNAIKFTPKDGKIKIKVEDEDRIKLRVIDNGIGISKSELPYIWERFHQVDRARTPEEEGTGLGLAIVKEIVEGLEGEVDVDSKEGVGSEFIVTL</sequence>
<dbReference type="PROSITE" id="PS50885">
    <property type="entry name" value="HAMP"/>
    <property type="match status" value="1"/>
</dbReference>
<evidence type="ECO:0000256" key="8">
    <source>
        <dbReference type="ARBA" id="ARBA00023136"/>
    </source>
</evidence>
<dbReference type="PRINTS" id="PR00344">
    <property type="entry name" value="BCTRLSENSOR"/>
</dbReference>
<comment type="caution">
    <text evidence="12">The sequence shown here is derived from an EMBL/GenBank/DDBJ whole genome shotgun (WGS) entry which is preliminary data.</text>
</comment>
<evidence type="ECO:0000256" key="5">
    <source>
        <dbReference type="ARBA" id="ARBA00022679"/>
    </source>
</evidence>
<reference evidence="12 13" key="2">
    <citation type="submission" date="2016-08" db="EMBL/GenBank/DDBJ databases">
        <title>Orenia metallireducens sp. nov. strain Z6, a Novel Metal-reducing Firmicute from the Deep Subsurface.</title>
        <authorList>
            <person name="Maxim B.I."/>
            <person name="Kenneth K."/>
            <person name="Flynn T.M."/>
            <person name="Oloughlin E.J."/>
            <person name="Locke R.A."/>
            <person name="Weber J.R."/>
            <person name="Egan S.M."/>
            <person name="Mackie R.I."/>
            <person name="Cann I.K."/>
        </authorList>
    </citation>
    <scope>NUCLEOTIDE SEQUENCE [LARGE SCALE GENOMIC DNA]</scope>
    <source>
        <strain evidence="12 13">Z6</strain>
    </source>
</reference>
<evidence type="ECO:0000256" key="9">
    <source>
        <dbReference type="SAM" id="Phobius"/>
    </source>
</evidence>
<dbReference type="EMBL" id="LWDV01000006">
    <property type="protein sequence ID" value="OCL28001.1"/>
    <property type="molecule type" value="Genomic_DNA"/>
</dbReference>
<evidence type="ECO:0000256" key="2">
    <source>
        <dbReference type="ARBA" id="ARBA00004370"/>
    </source>
</evidence>
<dbReference type="InterPro" id="IPR003594">
    <property type="entry name" value="HATPase_dom"/>
</dbReference>
<feature type="domain" description="HAMP" evidence="11">
    <location>
        <begin position="215"/>
        <end position="267"/>
    </location>
</feature>
<dbReference type="PANTHER" id="PTHR42878">
    <property type="entry name" value="TWO-COMPONENT HISTIDINE KINASE"/>
    <property type="match status" value="1"/>
</dbReference>
<accession>A0A1C0AC87</accession>
<dbReference type="SMART" id="SM00304">
    <property type="entry name" value="HAMP"/>
    <property type="match status" value="1"/>
</dbReference>
<dbReference type="InterPro" id="IPR035965">
    <property type="entry name" value="PAS-like_dom_sf"/>
</dbReference>
<dbReference type="GO" id="GO:0030295">
    <property type="term" value="F:protein kinase activator activity"/>
    <property type="evidence" value="ECO:0007669"/>
    <property type="project" value="TreeGrafter"/>
</dbReference>
<evidence type="ECO:0000256" key="7">
    <source>
        <dbReference type="ARBA" id="ARBA00023012"/>
    </source>
</evidence>
<comment type="subcellular location">
    <subcellularLocation>
        <location evidence="2">Membrane</location>
    </subcellularLocation>
</comment>
<feature type="transmembrane region" description="Helical" evidence="9">
    <location>
        <begin position="194"/>
        <end position="213"/>
    </location>
</feature>
<proteinExistence type="predicted"/>
<keyword evidence="9" id="KW-0812">Transmembrane</keyword>
<dbReference type="GO" id="GO:0007234">
    <property type="term" value="P:osmosensory signaling via phosphorelay pathway"/>
    <property type="evidence" value="ECO:0007669"/>
    <property type="project" value="TreeGrafter"/>
</dbReference>
<dbReference type="EC" id="2.7.13.3" evidence="3"/>
<evidence type="ECO:0000256" key="6">
    <source>
        <dbReference type="ARBA" id="ARBA00022777"/>
    </source>
</evidence>
<dbReference type="GO" id="GO:0000155">
    <property type="term" value="F:phosphorelay sensor kinase activity"/>
    <property type="evidence" value="ECO:0007669"/>
    <property type="project" value="InterPro"/>
</dbReference>
<dbReference type="InterPro" id="IPR005467">
    <property type="entry name" value="His_kinase_dom"/>
</dbReference>
<dbReference type="Pfam" id="PF00989">
    <property type="entry name" value="PAS"/>
    <property type="match status" value="1"/>
</dbReference>
<dbReference type="GO" id="GO:0000156">
    <property type="term" value="F:phosphorelay response regulator activity"/>
    <property type="evidence" value="ECO:0007669"/>
    <property type="project" value="TreeGrafter"/>
</dbReference>
<evidence type="ECO:0000313" key="13">
    <source>
        <dbReference type="Proteomes" id="UP000093514"/>
    </source>
</evidence>
<keyword evidence="4" id="KW-0597">Phosphoprotein</keyword>
<evidence type="ECO:0000256" key="4">
    <source>
        <dbReference type="ARBA" id="ARBA00022553"/>
    </source>
</evidence>
<dbReference type="FunFam" id="3.30.565.10:FF:000006">
    <property type="entry name" value="Sensor histidine kinase WalK"/>
    <property type="match status" value="1"/>
</dbReference>
<dbReference type="CDD" id="cd00075">
    <property type="entry name" value="HATPase"/>
    <property type="match status" value="1"/>
</dbReference>
<name>A0A1C0AC87_9FIRM</name>
<dbReference type="RefSeq" id="WP_068715012.1">
    <property type="nucleotide sequence ID" value="NZ_LWDV01000006.1"/>
</dbReference>
<dbReference type="Pfam" id="PF00672">
    <property type="entry name" value="HAMP"/>
    <property type="match status" value="1"/>
</dbReference>
<keyword evidence="13" id="KW-1185">Reference proteome</keyword>
<dbReference type="InterPro" id="IPR036097">
    <property type="entry name" value="HisK_dim/P_sf"/>
</dbReference>
<dbReference type="Gene3D" id="1.10.287.130">
    <property type="match status" value="1"/>
</dbReference>
<feature type="transmembrane region" description="Helical" evidence="9">
    <location>
        <begin position="12"/>
        <end position="32"/>
    </location>
</feature>
<keyword evidence="6 12" id="KW-0418">Kinase</keyword>
<evidence type="ECO:0000313" key="12">
    <source>
        <dbReference type="EMBL" id="OCL28001.1"/>
    </source>
</evidence>
<dbReference type="SMART" id="SM00387">
    <property type="entry name" value="HATPase_c"/>
    <property type="match status" value="1"/>
</dbReference>
<evidence type="ECO:0000256" key="3">
    <source>
        <dbReference type="ARBA" id="ARBA00012438"/>
    </source>
</evidence>
<organism evidence="12 13">
    <name type="scientific">Orenia metallireducens</name>
    <dbReference type="NCBI Taxonomy" id="1413210"/>
    <lineage>
        <taxon>Bacteria</taxon>
        <taxon>Bacillati</taxon>
        <taxon>Bacillota</taxon>
        <taxon>Clostridia</taxon>
        <taxon>Halanaerobiales</taxon>
        <taxon>Halobacteroidaceae</taxon>
        <taxon>Orenia</taxon>
    </lineage>
</organism>
<dbReference type="InterPro" id="IPR036890">
    <property type="entry name" value="HATPase_C_sf"/>
</dbReference>
<dbReference type="Gene3D" id="3.30.565.10">
    <property type="entry name" value="Histidine kinase-like ATPase, C-terminal domain"/>
    <property type="match status" value="1"/>
</dbReference>
<dbReference type="InterPro" id="IPR004358">
    <property type="entry name" value="Sig_transdc_His_kin-like_C"/>
</dbReference>
<dbReference type="Gene3D" id="3.30.450.20">
    <property type="entry name" value="PAS domain"/>
    <property type="match status" value="1"/>
</dbReference>
<evidence type="ECO:0000259" key="10">
    <source>
        <dbReference type="PROSITE" id="PS50109"/>
    </source>
</evidence>
<reference evidence="13" key="1">
    <citation type="submission" date="2016-07" db="EMBL/GenBank/DDBJ databases">
        <authorList>
            <person name="Florea S."/>
            <person name="Webb J.S."/>
            <person name="Jaromczyk J."/>
            <person name="Schardl C.L."/>
        </authorList>
    </citation>
    <scope>NUCLEOTIDE SEQUENCE [LARGE SCALE GENOMIC DNA]</scope>
    <source>
        <strain evidence="13">Z6</strain>
    </source>
</reference>
<dbReference type="PROSITE" id="PS50109">
    <property type="entry name" value="HIS_KIN"/>
    <property type="match status" value="1"/>
</dbReference>
<dbReference type="CDD" id="cd00082">
    <property type="entry name" value="HisKA"/>
    <property type="match status" value="1"/>
</dbReference>
<dbReference type="SUPFAM" id="SSF47384">
    <property type="entry name" value="Homodimeric domain of signal transducing histidine kinase"/>
    <property type="match status" value="1"/>
</dbReference>
<keyword evidence="8 9" id="KW-0472">Membrane</keyword>
<dbReference type="CDD" id="cd06225">
    <property type="entry name" value="HAMP"/>
    <property type="match status" value="1"/>
</dbReference>
<dbReference type="InterPro" id="IPR050351">
    <property type="entry name" value="BphY/WalK/GraS-like"/>
</dbReference>
<protein>
    <recommendedName>
        <fullName evidence="3">histidine kinase</fullName>
        <ecNumber evidence="3">2.7.13.3</ecNumber>
    </recommendedName>
</protein>
<feature type="domain" description="Histidine kinase" evidence="10">
    <location>
        <begin position="391"/>
        <end position="601"/>
    </location>
</feature>
<dbReference type="AlphaFoldDB" id="A0A1C0AC87"/>
<evidence type="ECO:0000256" key="1">
    <source>
        <dbReference type="ARBA" id="ARBA00000085"/>
    </source>
</evidence>
<dbReference type="SUPFAM" id="SSF158472">
    <property type="entry name" value="HAMP domain-like"/>
    <property type="match status" value="1"/>
</dbReference>
<evidence type="ECO:0000259" key="11">
    <source>
        <dbReference type="PROSITE" id="PS50885"/>
    </source>
</evidence>
<keyword evidence="5" id="KW-0808">Transferase</keyword>
<dbReference type="Pfam" id="PF00512">
    <property type="entry name" value="HisKA"/>
    <property type="match status" value="1"/>
</dbReference>
<dbReference type="GO" id="GO:0006355">
    <property type="term" value="P:regulation of DNA-templated transcription"/>
    <property type="evidence" value="ECO:0007669"/>
    <property type="project" value="InterPro"/>
</dbReference>
<dbReference type="SUPFAM" id="SSF55785">
    <property type="entry name" value="PYP-like sensor domain (PAS domain)"/>
    <property type="match status" value="1"/>
</dbReference>
<dbReference type="Gene3D" id="6.10.340.10">
    <property type="match status" value="1"/>
</dbReference>
<keyword evidence="9" id="KW-1133">Transmembrane helix</keyword>
<dbReference type="CDD" id="cd00130">
    <property type="entry name" value="PAS"/>
    <property type="match status" value="1"/>
</dbReference>